<comment type="subcellular location">
    <subcellularLocation>
        <location evidence="1">Cell membrane</location>
        <topology evidence="1">Multi-pass membrane protein</topology>
    </subcellularLocation>
</comment>
<feature type="transmembrane region" description="Helical" evidence="1">
    <location>
        <begin position="176"/>
        <end position="197"/>
    </location>
</feature>
<dbReference type="EMBL" id="LBXZ01000002">
    <property type="protein sequence ID" value="KKR41000.1"/>
    <property type="molecule type" value="Genomic_DNA"/>
</dbReference>
<organism evidence="2 3">
    <name type="scientific">Candidatus Yanofskybacteria bacterium GW2011_GWE2_40_11</name>
    <dbReference type="NCBI Taxonomy" id="1619033"/>
    <lineage>
        <taxon>Bacteria</taxon>
        <taxon>Candidatus Yanofskyibacteriota</taxon>
    </lineage>
</organism>
<dbReference type="Pfam" id="PF02592">
    <property type="entry name" value="Vut_1"/>
    <property type="match status" value="1"/>
</dbReference>
<dbReference type="HAMAP" id="MF_02088">
    <property type="entry name" value="Q_prec_transport"/>
    <property type="match status" value="1"/>
</dbReference>
<name>A0A0G0T1M2_9BACT</name>
<dbReference type="AlphaFoldDB" id="A0A0G0T1M2"/>
<keyword evidence="1" id="KW-1003">Cell membrane</keyword>
<proteinExistence type="inferred from homology"/>
<dbReference type="GO" id="GO:0022857">
    <property type="term" value="F:transmembrane transporter activity"/>
    <property type="evidence" value="ECO:0007669"/>
    <property type="project" value="UniProtKB-UniRule"/>
</dbReference>
<dbReference type="InterPro" id="IPR003744">
    <property type="entry name" value="YhhQ"/>
</dbReference>
<evidence type="ECO:0000256" key="1">
    <source>
        <dbReference type="HAMAP-Rule" id="MF_02088"/>
    </source>
</evidence>
<evidence type="ECO:0000313" key="2">
    <source>
        <dbReference type="EMBL" id="KKR41000.1"/>
    </source>
</evidence>
<keyword evidence="1" id="KW-0812">Transmembrane</keyword>
<dbReference type="PANTHER" id="PTHR34300">
    <property type="entry name" value="QUEUOSINE PRECURSOR TRANSPORTER-RELATED"/>
    <property type="match status" value="1"/>
</dbReference>
<comment type="similarity">
    <text evidence="1">Belongs to the vitamin uptake transporter (VUT/ECF) (TC 2.A.88) family. Q precursor transporter subfamily.</text>
</comment>
<reference evidence="2 3" key="1">
    <citation type="journal article" date="2015" name="Nature">
        <title>rRNA introns, odd ribosomes, and small enigmatic genomes across a large radiation of phyla.</title>
        <authorList>
            <person name="Brown C.T."/>
            <person name="Hug L.A."/>
            <person name="Thomas B.C."/>
            <person name="Sharon I."/>
            <person name="Castelle C.J."/>
            <person name="Singh A."/>
            <person name="Wilkins M.J."/>
            <person name="Williams K.H."/>
            <person name="Banfield J.F."/>
        </authorList>
    </citation>
    <scope>NUCLEOTIDE SEQUENCE [LARGE SCALE GENOMIC DNA]</scope>
</reference>
<keyword evidence="1" id="KW-0813">Transport</keyword>
<keyword evidence="1" id="KW-1133">Transmembrane helix</keyword>
<dbReference type="PANTHER" id="PTHR34300:SF2">
    <property type="entry name" value="QUEUOSINE PRECURSOR TRANSPORTER-RELATED"/>
    <property type="match status" value="1"/>
</dbReference>
<dbReference type="Proteomes" id="UP000034072">
    <property type="component" value="Unassembled WGS sequence"/>
</dbReference>
<accession>A0A0G0T1M2</accession>
<feature type="transmembrane region" description="Helical" evidence="1">
    <location>
        <begin position="57"/>
        <end position="78"/>
    </location>
</feature>
<gene>
    <name evidence="2" type="ORF">UT75_C0002G0037</name>
</gene>
<feature type="transmembrane region" description="Helical" evidence="1">
    <location>
        <begin position="129"/>
        <end position="155"/>
    </location>
</feature>
<dbReference type="GO" id="GO:0005886">
    <property type="term" value="C:plasma membrane"/>
    <property type="evidence" value="ECO:0007669"/>
    <property type="project" value="UniProtKB-SubCell"/>
</dbReference>
<feature type="transmembrane region" description="Helical" evidence="1">
    <location>
        <begin position="6"/>
        <end position="23"/>
    </location>
</feature>
<feature type="transmembrane region" description="Helical" evidence="1">
    <location>
        <begin position="30"/>
        <end position="51"/>
    </location>
</feature>
<sequence>MTLIIIWIIGITSFTLLGSWYARRYNKPDLLIGLYVTFILVAQILAAKISVFDLGFATFYGPSGVLLFAVTYLFTDIVNEKFGRRETQKMIAIAFVSQVAMVFFFWLGTRLAPAPFWNMQNTWEQIFGMVPRITLASWIAFLVSENLDAYIYSWFKEYTKGRHLWARNVFSSMPALLIDSLIFIPIAFLGISPIFPLILGQTILKWLVEIVNIPFMYLNRYILNLKA</sequence>
<dbReference type="NCBIfam" id="TIGR00697">
    <property type="entry name" value="queuosine precursor transporter"/>
    <property type="match status" value="1"/>
</dbReference>
<comment type="caution">
    <text evidence="2">The sequence shown here is derived from an EMBL/GenBank/DDBJ whole genome shotgun (WGS) entry which is preliminary data.</text>
</comment>
<comment type="function">
    <text evidence="1">Involved in the import of queuosine (Q) precursors, required for Q precursor salvage.</text>
</comment>
<feature type="transmembrane region" description="Helical" evidence="1">
    <location>
        <begin position="90"/>
        <end position="109"/>
    </location>
</feature>
<protein>
    <recommendedName>
        <fullName evidence="1">Probable queuosine precursor transporter</fullName>
        <shortName evidence="1">Q precursor transporter</shortName>
    </recommendedName>
</protein>
<evidence type="ECO:0000313" key="3">
    <source>
        <dbReference type="Proteomes" id="UP000034072"/>
    </source>
</evidence>
<keyword evidence="1" id="KW-0472">Membrane</keyword>